<evidence type="ECO:0000313" key="5">
    <source>
        <dbReference type="Proteomes" id="UP001215549"/>
    </source>
</evidence>
<name>A0AA45W1H3_9RHOB</name>
<reference evidence="3 5" key="2">
    <citation type="submission" date="2021-01" db="EMBL/GenBank/DDBJ databases">
        <title>Biogeographic distribution of Paracoccus.</title>
        <authorList>
            <person name="Hollensteiner J."/>
            <person name="Leineberger J."/>
            <person name="Brinkhoff T."/>
            <person name="Daniel R."/>
        </authorList>
    </citation>
    <scope>NUCLEOTIDE SEQUENCE [LARGE SCALE GENOMIC DNA]</scope>
    <source>
        <strain evidence="3 5">DSM 18447</strain>
    </source>
</reference>
<dbReference type="EMBL" id="CP067140">
    <property type="protein sequence ID" value="WCR03646.1"/>
    <property type="molecule type" value="Genomic_DNA"/>
</dbReference>
<dbReference type="EMBL" id="FTOU01000001">
    <property type="protein sequence ID" value="SIS57205.1"/>
    <property type="molecule type" value="Genomic_DNA"/>
</dbReference>
<evidence type="ECO:0000313" key="2">
    <source>
        <dbReference type="EMBL" id="SIS57205.1"/>
    </source>
</evidence>
<feature type="compositionally biased region" description="Polar residues" evidence="1">
    <location>
        <begin position="57"/>
        <end position="70"/>
    </location>
</feature>
<accession>A0AA45W1H3</accession>
<dbReference type="RefSeq" id="WP_076522636.1">
    <property type="nucleotide sequence ID" value="NZ_CP067140.1"/>
</dbReference>
<sequence>MIGATGRNSTWIQAVLLSVSLHGAAAAALIYRPSWNLPAAPPLEQLQLEITTLNQSSTEVETPALTSTATPEAFENNPEPEPLEQSEEDMLAHLDDGQIAPVLSDQMLPMIQSPASDTPSSQAEPGGAEPDAASGETAPTDPRLVELFDRIRSLLTEPCLLALPALRGDDAIQLGVLAANDRKISRLMDDLTEGLTTEVTEAAVLLDQRQCPGLTFARQDPLYPVFGLGIQLESQQVASGASLRGQISGGTGRYNTLLLIDDNGVVHDLRRFLIRSSNRIRFDAPVARSGAARDTHQLIVALATPRRPETVSRLSGQLAEPFFEALSREIGEEAMVGVSSVYIR</sequence>
<evidence type="ECO:0000256" key="1">
    <source>
        <dbReference type="SAM" id="MobiDB-lite"/>
    </source>
</evidence>
<feature type="compositionally biased region" description="Polar residues" evidence="1">
    <location>
        <begin position="113"/>
        <end position="123"/>
    </location>
</feature>
<dbReference type="Proteomes" id="UP000186216">
    <property type="component" value="Unassembled WGS sequence"/>
</dbReference>
<evidence type="ECO:0000313" key="4">
    <source>
        <dbReference type="Proteomes" id="UP000186216"/>
    </source>
</evidence>
<dbReference type="Proteomes" id="UP001215549">
    <property type="component" value="Chromosome"/>
</dbReference>
<reference evidence="2 4" key="1">
    <citation type="submission" date="2017-01" db="EMBL/GenBank/DDBJ databases">
        <authorList>
            <person name="Varghese N."/>
            <person name="Submissions S."/>
        </authorList>
    </citation>
    <scope>NUCLEOTIDE SEQUENCE [LARGE SCALE GENOMIC DNA]</scope>
    <source>
        <strain evidence="2 4">DSM 18447</strain>
    </source>
</reference>
<organism evidence="2 4">
    <name type="scientific">Paracoccus saliphilus</name>
    <dbReference type="NCBI Taxonomy" id="405559"/>
    <lineage>
        <taxon>Bacteria</taxon>
        <taxon>Pseudomonadati</taxon>
        <taxon>Pseudomonadota</taxon>
        <taxon>Alphaproteobacteria</taxon>
        <taxon>Rhodobacterales</taxon>
        <taxon>Paracoccaceae</taxon>
        <taxon>Paracoccus</taxon>
    </lineage>
</organism>
<protein>
    <submittedName>
        <fullName evidence="2">Uncharacterized protein</fullName>
    </submittedName>
</protein>
<dbReference type="AlphaFoldDB" id="A0AA45W1H3"/>
<feature type="region of interest" description="Disordered" evidence="1">
    <location>
        <begin position="57"/>
        <end position="86"/>
    </location>
</feature>
<gene>
    <name evidence="3" type="ORF">JHX88_02390</name>
    <name evidence="2" type="ORF">SAMN05421772_101554</name>
</gene>
<evidence type="ECO:0000313" key="3">
    <source>
        <dbReference type="EMBL" id="WCR03646.1"/>
    </source>
</evidence>
<keyword evidence="5" id="KW-1185">Reference proteome</keyword>
<proteinExistence type="predicted"/>
<feature type="region of interest" description="Disordered" evidence="1">
    <location>
        <begin position="111"/>
        <end position="141"/>
    </location>
</feature>